<dbReference type="InterPro" id="IPR051092">
    <property type="entry name" value="FYVE_RhoGEF_PH"/>
</dbReference>
<feature type="region of interest" description="Disordered" evidence="2">
    <location>
        <begin position="1"/>
        <end position="29"/>
    </location>
</feature>
<dbReference type="SUPFAM" id="SSF48065">
    <property type="entry name" value="DBL homology domain (DH-domain)"/>
    <property type="match status" value="1"/>
</dbReference>
<dbReference type="InterPro" id="IPR001849">
    <property type="entry name" value="PH_domain"/>
</dbReference>
<gene>
    <name evidence="4" type="ORF">CYY_001561</name>
</gene>
<dbReference type="EMBL" id="AJWJ01000038">
    <property type="protein sequence ID" value="KAF2077114.1"/>
    <property type="molecule type" value="Genomic_DNA"/>
</dbReference>
<comment type="caution">
    <text evidence="4">The sequence shown here is derived from an EMBL/GenBank/DDBJ whole genome shotgun (WGS) entry which is preliminary data.</text>
</comment>
<dbReference type="PROSITE" id="PS50096">
    <property type="entry name" value="IQ"/>
    <property type="match status" value="1"/>
</dbReference>
<dbReference type="CDD" id="cd00160">
    <property type="entry name" value="RhoGEF"/>
    <property type="match status" value="1"/>
</dbReference>
<feature type="compositionally biased region" description="Basic and acidic residues" evidence="2">
    <location>
        <begin position="98"/>
        <end position="127"/>
    </location>
</feature>
<organism evidence="4 5">
    <name type="scientific">Polysphondylium violaceum</name>
    <dbReference type="NCBI Taxonomy" id="133409"/>
    <lineage>
        <taxon>Eukaryota</taxon>
        <taxon>Amoebozoa</taxon>
        <taxon>Evosea</taxon>
        <taxon>Eumycetozoa</taxon>
        <taxon>Dictyostelia</taxon>
        <taxon>Dictyosteliales</taxon>
        <taxon>Dictyosteliaceae</taxon>
        <taxon>Polysphondylium</taxon>
    </lineage>
</organism>
<evidence type="ECO:0000313" key="5">
    <source>
        <dbReference type="Proteomes" id="UP000695562"/>
    </source>
</evidence>
<feature type="region of interest" description="Disordered" evidence="2">
    <location>
        <begin position="68"/>
        <end position="191"/>
    </location>
</feature>
<feature type="coiled-coil region" evidence="1">
    <location>
        <begin position="253"/>
        <end position="287"/>
    </location>
</feature>
<dbReference type="CDD" id="cd00821">
    <property type="entry name" value="PH"/>
    <property type="match status" value="1"/>
</dbReference>
<evidence type="ECO:0000256" key="2">
    <source>
        <dbReference type="SAM" id="MobiDB-lite"/>
    </source>
</evidence>
<dbReference type="OrthoDB" id="660555at2759"/>
<feature type="compositionally biased region" description="Polar residues" evidence="2">
    <location>
        <begin position="128"/>
        <end position="146"/>
    </location>
</feature>
<dbReference type="SMART" id="SM00233">
    <property type="entry name" value="PH"/>
    <property type="match status" value="1"/>
</dbReference>
<dbReference type="Pfam" id="PF00621">
    <property type="entry name" value="RhoGEF"/>
    <property type="match status" value="1"/>
</dbReference>
<feature type="compositionally biased region" description="Basic residues" evidence="2">
    <location>
        <begin position="165"/>
        <end position="178"/>
    </location>
</feature>
<evidence type="ECO:0000313" key="4">
    <source>
        <dbReference type="EMBL" id="KAF2077114.1"/>
    </source>
</evidence>
<feature type="compositionally biased region" description="Low complexity" evidence="2">
    <location>
        <begin position="147"/>
        <end position="164"/>
    </location>
</feature>
<proteinExistence type="predicted"/>
<dbReference type="InterPro" id="IPR000219">
    <property type="entry name" value="DH_dom"/>
</dbReference>
<dbReference type="Gene3D" id="1.20.900.10">
    <property type="entry name" value="Dbl homology (DH) domain"/>
    <property type="match status" value="1"/>
</dbReference>
<reference evidence="4" key="1">
    <citation type="submission" date="2020-01" db="EMBL/GenBank/DDBJ databases">
        <title>Development of genomics and gene disruption for Polysphondylium violaceum indicates a role for the polyketide synthase stlB in stalk morphogenesis.</title>
        <authorList>
            <person name="Narita B."/>
            <person name="Kawabe Y."/>
            <person name="Kin K."/>
            <person name="Saito T."/>
            <person name="Gibbs R."/>
            <person name="Kuspa A."/>
            <person name="Muzny D."/>
            <person name="Queller D."/>
            <person name="Richards S."/>
            <person name="Strassman J."/>
            <person name="Sucgang R."/>
            <person name="Worley K."/>
            <person name="Schaap P."/>
        </authorList>
    </citation>
    <scope>NUCLEOTIDE SEQUENCE</scope>
    <source>
        <strain evidence="4">QSvi11</strain>
    </source>
</reference>
<keyword evidence="5" id="KW-1185">Reference proteome</keyword>
<dbReference type="InterPro" id="IPR035899">
    <property type="entry name" value="DBL_dom_sf"/>
</dbReference>
<evidence type="ECO:0000256" key="1">
    <source>
        <dbReference type="SAM" id="Coils"/>
    </source>
</evidence>
<dbReference type="PROSITE" id="PS50010">
    <property type="entry name" value="DH_2"/>
    <property type="match status" value="1"/>
</dbReference>
<keyword evidence="1" id="KW-0175">Coiled coil</keyword>
<dbReference type="GO" id="GO:0005085">
    <property type="term" value="F:guanyl-nucleotide exchange factor activity"/>
    <property type="evidence" value="ECO:0007669"/>
    <property type="project" value="InterPro"/>
</dbReference>
<dbReference type="AlphaFoldDB" id="A0A8J4VAG5"/>
<dbReference type="SUPFAM" id="SSF50729">
    <property type="entry name" value="PH domain-like"/>
    <property type="match status" value="1"/>
</dbReference>
<sequence>MGPKKNRKKNNNSPNSNGKLTVSEEHQDSAATIDIRKSCDEVTLTPIATINDGADVVVNTTTDIKEDEITTAAGTTSSGNDNSHPDESSVSQLSDTIETIHIKEEQQSDKPKEQQNDHEQVEIKQEETTSTSASVENNTVSKLQPTNNHNNNQNHHNQNQNQNHHNNHHNNNHQHHINQHNQEDLNKPCNHNINNDEINSIIEFFNVYKKVENIMSHKKLEIENNNSKQDEASQWKSLYSMVNKQLVLERVKIDTLESLITKKDAEIQELTQHNKMLETELNSERKRLNRTVGTIRHGTRKLLSSMNDTVDIASIIDDLNNLESSIPQSLSFVDDGGLTSASNLASIANSTSTSFTDYNSDQLLNRLNSFYQSSGHLRPSASSTSLASNGGVPLTTTPTNRLMALGSDPSVATADELKKITLVQSLVRRWIAKRPFKKLKTKRAVIEELFETESTYVSHLSNLLKIFISPLKNKKGDCIIPTDDYDTIFSTIQLIYKCNVIFLDVLEEIYTKFNKWSCFGEKILEHIPLFECYIDYIINFEYAQKTLKRLLANNSTFANIVKTGQTKKELEDLDLNDLLIMPVQRIPRYIMLLKEIRKFTPLHHLDYHHIDRALDAMKTFADSVNHKSGARQKVLLLEDRILGFKDDITSNSRYLVREGSLKFKKNTEYVFLFSDMLIICHPSHNKKNKRLFNTTSSSSSSSNSSSNSKENSLLDVSMSSNSSTISTSGTNPGTTSPNRELNTTPEVHSNNPDYQFKFMAKYHLDSRVKIIQDPTEPKFTVIISDQFSIEFCATSLEERQLWVQDILVIASIFSNHILNQQTLANIPTTPITTTDDQKQ</sequence>
<feature type="domain" description="DH" evidence="3">
    <location>
        <begin position="441"/>
        <end position="627"/>
    </location>
</feature>
<dbReference type="PANTHER" id="PTHR12673">
    <property type="entry name" value="FACIOGENITAL DYSPLASIA PROTEIN"/>
    <property type="match status" value="1"/>
</dbReference>
<dbReference type="InterPro" id="IPR011993">
    <property type="entry name" value="PH-like_dom_sf"/>
</dbReference>
<dbReference type="PANTHER" id="PTHR12673:SF264">
    <property type="entry name" value="DH DOMAIN-CONTAINING PROTEIN"/>
    <property type="match status" value="1"/>
</dbReference>
<dbReference type="GO" id="GO:0005737">
    <property type="term" value="C:cytoplasm"/>
    <property type="evidence" value="ECO:0007669"/>
    <property type="project" value="TreeGrafter"/>
</dbReference>
<evidence type="ECO:0000259" key="3">
    <source>
        <dbReference type="PROSITE" id="PS50010"/>
    </source>
</evidence>
<name>A0A8J4VAG5_9MYCE</name>
<feature type="region of interest" description="Disordered" evidence="2">
    <location>
        <begin position="690"/>
        <end position="750"/>
    </location>
</feature>
<dbReference type="Proteomes" id="UP000695562">
    <property type="component" value="Unassembled WGS sequence"/>
</dbReference>
<feature type="compositionally biased region" description="Basic residues" evidence="2">
    <location>
        <begin position="1"/>
        <end position="10"/>
    </location>
</feature>
<protein>
    <recommendedName>
        <fullName evidence="3">DH domain-containing protein</fullName>
    </recommendedName>
</protein>
<feature type="compositionally biased region" description="Polar residues" evidence="2">
    <location>
        <begin position="72"/>
        <end position="97"/>
    </location>
</feature>
<dbReference type="SMART" id="SM00325">
    <property type="entry name" value="RhoGEF"/>
    <property type="match status" value="1"/>
</dbReference>
<dbReference type="Gene3D" id="2.30.29.30">
    <property type="entry name" value="Pleckstrin-homology domain (PH domain)/Phosphotyrosine-binding domain (PTB)"/>
    <property type="match status" value="1"/>
</dbReference>
<accession>A0A8J4VAG5</accession>
<feature type="compositionally biased region" description="Low complexity" evidence="2">
    <location>
        <begin position="696"/>
        <end position="737"/>
    </location>
</feature>
<feature type="compositionally biased region" description="Polar residues" evidence="2">
    <location>
        <begin position="738"/>
        <end position="750"/>
    </location>
</feature>